<feature type="non-terminal residue" evidence="5">
    <location>
        <position position="1"/>
    </location>
</feature>
<dbReference type="OrthoDB" id="10266662at2759"/>
<evidence type="ECO:0000313" key="6">
    <source>
        <dbReference type="Proteomes" id="UP000269721"/>
    </source>
</evidence>
<protein>
    <submittedName>
        <fullName evidence="5">Uncharacterized protein</fullName>
    </submittedName>
</protein>
<feature type="compositionally biased region" description="Acidic residues" evidence="4">
    <location>
        <begin position="92"/>
        <end position="109"/>
    </location>
</feature>
<evidence type="ECO:0000256" key="4">
    <source>
        <dbReference type="SAM" id="MobiDB-lite"/>
    </source>
</evidence>
<dbReference type="GO" id="GO:0005654">
    <property type="term" value="C:nucleoplasm"/>
    <property type="evidence" value="ECO:0007669"/>
    <property type="project" value="TreeGrafter"/>
</dbReference>
<dbReference type="PANTHER" id="PTHR12687:SF4">
    <property type="entry name" value="NUCLEOLAR COMPLEX PROTEIN 2 HOMOLOG"/>
    <property type="match status" value="1"/>
</dbReference>
<dbReference type="GO" id="GO:0042273">
    <property type="term" value="P:ribosomal large subunit biogenesis"/>
    <property type="evidence" value="ECO:0007669"/>
    <property type="project" value="TreeGrafter"/>
</dbReference>
<comment type="subcellular location">
    <subcellularLocation>
        <location evidence="1">Nucleus</location>
    </subcellularLocation>
</comment>
<comment type="similarity">
    <text evidence="2">Belongs to the NOC2 family.</text>
</comment>
<feature type="compositionally biased region" description="Basic and acidic residues" evidence="4">
    <location>
        <begin position="71"/>
        <end position="91"/>
    </location>
</feature>
<dbReference type="Pfam" id="PF03715">
    <property type="entry name" value="Noc2"/>
    <property type="match status" value="1"/>
</dbReference>
<evidence type="ECO:0000256" key="2">
    <source>
        <dbReference type="ARBA" id="ARBA00005907"/>
    </source>
</evidence>
<dbReference type="EMBL" id="KZ999671">
    <property type="protein sequence ID" value="RKO84847.1"/>
    <property type="molecule type" value="Genomic_DNA"/>
</dbReference>
<dbReference type="Proteomes" id="UP000269721">
    <property type="component" value="Unassembled WGS sequence"/>
</dbReference>
<keyword evidence="3" id="KW-0539">Nucleus</keyword>
<evidence type="ECO:0000256" key="1">
    <source>
        <dbReference type="ARBA" id="ARBA00004123"/>
    </source>
</evidence>
<dbReference type="GO" id="GO:0030691">
    <property type="term" value="C:Noc2p-Noc3p complex"/>
    <property type="evidence" value="ECO:0007669"/>
    <property type="project" value="TreeGrafter"/>
</dbReference>
<reference evidence="6" key="1">
    <citation type="journal article" date="2018" name="Nat. Microbiol.">
        <title>Leveraging single-cell genomics to expand the fungal tree of life.</title>
        <authorList>
            <person name="Ahrendt S.R."/>
            <person name="Quandt C.A."/>
            <person name="Ciobanu D."/>
            <person name="Clum A."/>
            <person name="Salamov A."/>
            <person name="Andreopoulos B."/>
            <person name="Cheng J.F."/>
            <person name="Woyke T."/>
            <person name="Pelin A."/>
            <person name="Henrissat B."/>
            <person name="Reynolds N.K."/>
            <person name="Benny G.L."/>
            <person name="Smith M.E."/>
            <person name="James T.Y."/>
            <person name="Grigoriev I.V."/>
        </authorList>
    </citation>
    <scope>NUCLEOTIDE SEQUENCE [LARGE SCALE GENOMIC DNA]</scope>
</reference>
<organism evidence="5 6">
    <name type="scientific">Blyttiomyces helicus</name>
    <dbReference type="NCBI Taxonomy" id="388810"/>
    <lineage>
        <taxon>Eukaryota</taxon>
        <taxon>Fungi</taxon>
        <taxon>Fungi incertae sedis</taxon>
        <taxon>Chytridiomycota</taxon>
        <taxon>Chytridiomycota incertae sedis</taxon>
        <taxon>Chytridiomycetes</taxon>
        <taxon>Chytridiomycetes incertae sedis</taxon>
        <taxon>Blyttiomyces</taxon>
    </lineage>
</organism>
<feature type="region of interest" description="Disordered" evidence="4">
    <location>
        <begin position="66"/>
        <end position="157"/>
    </location>
</feature>
<feature type="compositionally biased region" description="Acidic residues" evidence="4">
    <location>
        <begin position="129"/>
        <end position="150"/>
    </location>
</feature>
<dbReference type="PANTHER" id="PTHR12687">
    <property type="entry name" value="NUCLEOLAR COMPLEX 2 AND RAD4-RELATED"/>
    <property type="match status" value="1"/>
</dbReference>
<name>A0A4V1IQ02_9FUNG</name>
<accession>A0A4V1IQ02</accession>
<evidence type="ECO:0000256" key="3">
    <source>
        <dbReference type="ARBA" id="ARBA00023242"/>
    </source>
</evidence>
<keyword evidence="6" id="KW-1185">Reference proteome</keyword>
<proteinExistence type="inferred from homology"/>
<dbReference type="AlphaFoldDB" id="A0A4V1IQ02"/>
<evidence type="ECO:0000313" key="5">
    <source>
        <dbReference type="EMBL" id="RKO84847.1"/>
    </source>
</evidence>
<sequence length="157" mass="18070">LKRYVKRSKNFNVNKQIQQLVEKLEQNSRFIEQRRSAVDFSPREEGKAAAFLADIDPNLSPLYKHNAARQKLREQEIARRHAQERVESKDGADDEDEDDFSEEDEEEDEAPRKAKKGSESKRVKKAAIGEDEDEGDGRDDGLEGDDDLVEDFNLSDF</sequence>
<dbReference type="GO" id="GO:0005730">
    <property type="term" value="C:nucleolus"/>
    <property type="evidence" value="ECO:0007669"/>
    <property type="project" value="TreeGrafter"/>
</dbReference>
<dbReference type="InterPro" id="IPR005343">
    <property type="entry name" value="Noc2"/>
</dbReference>
<dbReference type="GO" id="GO:0030690">
    <property type="term" value="C:Noc1p-Noc2p complex"/>
    <property type="evidence" value="ECO:0007669"/>
    <property type="project" value="TreeGrafter"/>
</dbReference>
<feature type="compositionally biased region" description="Basic and acidic residues" evidence="4">
    <location>
        <begin position="110"/>
        <end position="121"/>
    </location>
</feature>
<gene>
    <name evidence="5" type="ORF">BDK51DRAFT_26189</name>
</gene>